<protein>
    <submittedName>
        <fullName evidence="1">Uncharacterized protein</fullName>
    </submittedName>
</protein>
<dbReference type="Pfam" id="PF20095">
    <property type="entry name" value="DUF6485"/>
    <property type="match status" value="1"/>
</dbReference>
<dbReference type="EMBL" id="CP029487">
    <property type="protein sequence ID" value="QCT70567.1"/>
    <property type="molecule type" value="Genomic_DNA"/>
</dbReference>
<evidence type="ECO:0000313" key="1">
    <source>
        <dbReference type="EMBL" id="QCT70567.1"/>
    </source>
</evidence>
<evidence type="ECO:0000313" key="2">
    <source>
        <dbReference type="Proteomes" id="UP000218387"/>
    </source>
</evidence>
<dbReference type="KEGG" id="emt:CPZ25_004260"/>
<organism evidence="1 2">
    <name type="scientific">Eubacterium maltosivorans</name>
    <dbReference type="NCBI Taxonomy" id="2041044"/>
    <lineage>
        <taxon>Bacteria</taxon>
        <taxon>Bacillati</taxon>
        <taxon>Bacillota</taxon>
        <taxon>Clostridia</taxon>
        <taxon>Eubacteriales</taxon>
        <taxon>Eubacteriaceae</taxon>
        <taxon>Eubacterium</taxon>
    </lineage>
</organism>
<sequence>MSCNTCQTPETVEERICRRDKNEQGCTCTEFGCKQHGYCCECIAKHRGRGQIPGCLFSEEGEKLHDRSLEAFLEDVKRRQQA</sequence>
<dbReference type="Proteomes" id="UP000218387">
    <property type="component" value="Chromosome"/>
</dbReference>
<dbReference type="AlphaFoldDB" id="A0A4P9C5B8"/>
<dbReference type="RefSeq" id="WP_096919761.1">
    <property type="nucleotide sequence ID" value="NZ_CP029487.1"/>
</dbReference>
<accession>A0A4P9C5B8</accession>
<keyword evidence="2" id="KW-1185">Reference proteome</keyword>
<proteinExistence type="predicted"/>
<gene>
    <name evidence="1" type="ORF">CPZ25_004260</name>
</gene>
<name>A0A4P9C5B8_EUBML</name>
<reference evidence="1 2" key="1">
    <citation type="submission" date="2018-05" db="EMBL/GenBank/DDBJ databases">
        <title>Genome comparison of Eubacterium sp.</title>
        <authorList>
            <person name="Feng Y."/>
            <person name="Sanchez-Andrea I."/>
            <person name="Stams A.J.M."/>
            <person name="De Vos W.M."/>
        </authorList>
    </citation>
    <scope>NUCLEOTIDE SEQUENCE [LARGE SCALE GENOMIC DNA]</scope>
    <source>
        <strain evidence="1 2">YI</strain>
    </source>
</reference>